<evidence type="ECO:0000256" key="7">
    <source>
        <dbReference type="ARBA" id="ARBA00046052"/>
    </source>
</evidence>
<dbReference type="SUPFAM" id="SSF64356">
    <property type="entry name" value="SNARE-like"/>
    <property type="match status" value="1"/>
</dbReference>
<dbReference type="PANTHER" id="PTHR23249">
    <property type="entry name" value="TRAFFICKING PROTEIN PARTICLE COMPLEX SUBUNIT"/>
    <property type="match status" value="1"/>
</dbReference>
<dbReference type="Proteomes" id="UP001165289">
    <property type="component" value="Unassembled WGS sequence"/>
</dbReference>
<dbReference type="InterPro" id="IPR007233">
    <property type="entry name" value="TRAPPC"/>
</dbReference>
<dbReference type="InterPro" id="IPR011012">
    <property type="entry name" value="Longin-like_dom_sf"/>
</dbReference>
<dbReference type="AlphaFoldDB" id="A0AAV7K5A5"/>
<comment type="subunit">
    <text evidence="8">Component of the multisubunit TRAPP (transport protein particle) complex, which includes at least TRAPPC2, TRAPPC2L, TRAPPC3, TRAPPC3L, TRAPPC4, TRAPPC5, TRAPPC8, TRAPPC9, TRAPPC10, TRAPPC11 and TRAPPC12. Interacts with SDC2.</text>
</comment>
<accession>A0AAV7K5A5</accession>
<protein>
    <recommendedName>
        <fullName evidence="9">Trafficking protein particle complex subunit</fullName>
    </recommendedName>
</protein>
<evidence type="ECO:0000256" key="5">
    <source>
        <dbReference type="ARBA" id="ARBA00023034"/>
    </source>
</evidence>
<proteinExistence type="inferred from homology"/>
<keyword evidence="2 9" id="KW-0813">Transport</keyword>
<comment type="subcellular location">
    <subcellularLocation>
        <location evidence="9">Endoplasmic reticulum</location>
    </subcellularLocation>
    <subcellularLocation>
        <location evidence="9">Golgi apparatus</location>
        <location evidence="9">cis-Golgi network</location>
    </subcellularLocation>
    <subcellularLocation>
        <location evidence="1">Golgi apparatus</location>
    </subcellularLocation>
</comment>
<dbReference type="GO" id="GO:0005794">
    <property type="term" value="C:Golgi apparatus"/>
    <property type="evidence" value="ECO:0007669"/>
    <property type="project" value="UniProtKB-SubCell"/>
</dbReference>
<keyword evidence="3 9" id="KW-0256">Endoplasmic reticulum</keyword>
<reference evidence="10 11" key="1">
    <citation type="journal article" date="2023" name="BMC Biol.">
        <title>The compact genome of the sponge Oopsacas minuta (Hexactinellida) is lacking key metazoan core genes.</title>
        <authorList>
            <person name="Santini S."/>
            <person name="Schenkelaars Q."/>
            <person name="Jourda C."/>
            <person name="Duchesne M."/>
            <person name="Belahbib H."/>
            <person name="Rocher C."/>
            <person name="Selva M."/>
            <person name="Riesgo A."/>
            <person name="Vervoort M."/>
            <person name="Leys S.P."/>
            <person name="Kodjabachian L."/>
            <person name="Le Bivic A."/>
            <person name="Borchiellini C."/>
            <person name="Claverie J.M."/>
            <person name="Renard E."/>
        </authorList>
    </citation>
    <scope>NUCLEOTIDE SEQUENCE [LARGE SCALE GENOMIC DNA]</scope>
    <source>
        <strain evidence="10">SPO-2</strain>
    </source>
</reference>
<evidence type="ECO:0000256" key="8">
    <source>
        <dbReference type="ARBA" id="ARBA00046941"/>
    </source>
</evidence>
<gene>
    <name evidence="10" type="ORF">LOD99_1719</name>
</gene>
<evidence type="ECO:0000313" key="11">
    <source>
        <dbReference type="Proteomes" id="UP001165289"/>
    </source>
</evidence>
<name>A0AAV7K5A5_9METZ</name>
<dbReference type="Pfam" id="PF04099">
    <property type="entry name" value="Sybindin"/>
    <property type="match status" value="1"/>
</dbReference>
<dbReference type="GO" id="GO:0006888">
    <property type="term" value="P:endoplasmic reticulum to Golgi vesicle-mediated transport"/>
    <property type="evidence" value="ECO:0007669"/>
    <property type="project" value="UniProtKB-UniRule"/>
</dbReference>
<comment type="similarity">
    <text evidence="6">Belongs to the TRAPP small subunits family. TRAPPC4 subfamily.</text>
</comment>
<comment type="subunit">
    <text evidence="9">Part of the multisubunit transport protein particle (TRAPP) complex.</text>
</comment>
<evidence type="ECO:0000256" key="3">
    <source>
        <dbReference type="ARBA" id="ARBA00022824"/>
    </source>
</evidence>
<comment type="caution">
    <text evidence="10">The sequence shown here is derived from an EMBL/GenBank/DDBJ whole genome shotgun (WGS) entry which is preliminary data.</text>
</comment>
<evidence type="ECO:0000256" key="4">
    <source>
        <dbReference type="ARBA" id="ARBA00022892"/>
    </source>
</evidence>
<dbReference type="GO" id="GO:0030008">
    <property type="term" value="C:TRAPP complex"/>
    <property type="evidence" value="ECO:0007669"/>
    <property type="project" value="UniProtKB-UniRule"/>
</dbReference>
<dbReference type="PANTHER" id="PTHR23249:SF15">
    <property type="entry name" value="TRAFFICKING PROTEIN PARTICLE COMPLEX SUBUNIT 4"/>
    <property type="match status" value="1"/>
</dbReference>
<sequence length="217" mass="24478">MTILALYVINRAGSLIFDHDFSPSNMGVEVTFTYPFEIILKEEPNGLVVSFGCRDGIKIGHVLVSINGVPVSGCHMSDGGDVREFLSRPENYPVSVRFSKLKPNVNERIMLSSMFNTIYHMASQLSPEKKSTGIQEMETSAFTLHCLQTLSGLKFIYLSEPKTQGVDVLLKKTYELYVDFALKNPFYNLEMPVRCELFDKNLMLLIEQSEKVISGNF</sequence>
<dbReference type="Gene3D" id="3.30.450.70">
    <property type="match status" value="1"/>
</dbReference>
<dbReference type="CDD" id="cd14856">
    <property type="entry name" value="TRAPPC4_synbindin"/>
    <property type="match status" value="1"/>
</dbReference>
<evidence type="ECO:0000256" key="6">
    <source>
        <dbReference type="ARBA" id="ARBA00038179"/>
    </source>
</evidence>
<evidence type="ECO:0000256" key="2">
    <source>
        <dbReference type="ARBA" id="ARBA00022448"/>
    </source>
</evidence>
<evidence type="ECO:0000256" key="9">
    <source>
        <dbReference type="RuleBase" id="RU366065"/>
    </source>
</evidence>
<dbReference type="GO" id="GO:0005783">
    <property type="term" value="C:endoplasmic reticulum"/>
    <property type="evidence" value="ECO:0007669"/>
    <property type="project" value="UniProtKB-SubCell"/>
</dbReference>
<dbReference type="SMART" id="SM01399">
    <property type="entry name" value="Sybindin"/>
    <property type="match status" value="1"/>
</dbReference>
<evidence type="ECO:0000256" key="1">
    <source>
        <dbReference type="ARBA" id="ARBA00004555"/>
    </source>
</evidence>
<keyword evidence="11" id="KW-1185">Reference proteome</keyword>
<organism evidence="10 11">
    <name type="scientific">Oopsacas minuta</name>
    <dbReference type="NCBI Taxonomy" id="111878"/>
    <lineage>
        <taxon>Eukaryota</taxon>
        <taxon>Metazoa</taxon>
        <taxon>Porifera</taxon>
        <taxon>Hexactinellida</taxon>
        <taxon>Hexasterophora</taxon>
        <taxon>Lyssacinosida</taxon>
        <taxon>Leucopsacidae</taxon>
        <taxon>Oopsacas</taxon>
    </lineage>
</organism>
<dbReference type="EMBL" id="JAKMXF010000166">
    <property type="protein sequence ID" value="KAI6655985.1"/>
    <property type="molecule type" value="Genomic_DNA"/>
</dbReference>
<evidence type="ECO:0000313" key="10">
    <source>
        <dbReference type="EMBL" id="KAI6655985.1"/>
    </source>
</evidence>
<keyword evidence="5 9" id="KW-0333">Golgi apparatus</keyword>
<comment type="function">
    <text evidence="7">Core component of the TRAPP complexes which has a function of guanine nucleotide exchange factor activity for Rab1 GTPase. Plays a role in vesicular transport from endoplasmic reticulum to Golgi and autophagy. May play a role in dendrite postsynaptic membrane trafficking.</text>
</comment>
<keyword evidence="4 9" id="KW-0931">ER-Golgi transport</keyword>